<sequence length="241" mass="27157">MTRRIVYSAGLWLTLASTVMTIASIYMPRWISFDPANDGRKFSYGLHSRYSNIPSEPEYVAFPTKQQCEADETFCNMWRTVGFFISFDVAVELCTLVAFLVIIAGGVQRRTAGWQIVSGLLLFSAFVQCIGMAIVAYAFDHDDRFSIPGHYLDASWSLCTASWVISFFTSLGMAASALYLPPEGDYEQIPDDNLEIVQDDQLYNRVGGWNDGYSNREGWQQYQETGSIRSQDVRSMGSEAR</sequence>
<protein>
    <submittedName>
        <fullName evidence="2">Uncharacterized protein</fullName>
    </submittedName>
</protein>
<keyword evidence="1" id="KW-0472">Membrane</keyword>
<keyword evidence="1" id="KW-0812">Transmembrane</keyword>
<feature type="transmembrane region" description="Helical" evidence="1">
    <location>
        <begin position="116"/>
        <end position="139"/>
    </location>
</feature>
<keyword evidence="3" id="KW-1185">Reference proteome</keyword>
<dbReference type="Proteomes" id="UP000800036">
    <property type="component" value="Unassembled WGS sequence"/>
</dbReference>
<feature type="transmembrane region" description="Helical" evidence="1">
    <location>
        <begin position="81"/>
        <end position="104"/>
    </location>
</feature>
<proteinExistence type="predicted"/>
<evidence type="ECO:0000313" key="2">
    <source>
        <dbReference type="EMBL" id="KAF1977411.1"/>
    </source>
</evidence>
<gene>
    <name evidence="2" type="ORF">BU23DRAFT_500214</name>
</gene>
<feature type="transmembrane region" description="Helical" evidence="1">
    <location>
        <begin position="154"/>
        <end position="180"/>
    </location>
</feature>
<name>A0A6A5VJK9_9PLEO</name>
<organism evidence="2 3">
    <name type="scientific">Bimuria novae-zelandiae CBS 107.79</name>
    <dbReference type="NCBI Taxonomy" id="1447943"/>
    <lineage>
        <taxon>Eukaryota</taxon>
        <taxon>Fungi</taxon>
        <taxon>Dikarya</taxon>
        <taxon>Ascomycota</taxon>
        <taxon>Pezizomycotina</taxon>
        <taxon>Dothideomycetes</taxon>
        <taxon>Pleosporomycetidae</taxon>
        <taxon>Pleosporales</taxon>
        <taxon>Massarineae</taxon>
        <taxon>Didymosphaeriaceae</taxon>
        <taxon>Bimuria</taxon>
    </lineage>
</organism>
<keyword evidence="1" id="KW-1133">Transmembrane helix</keyword>
<dbReference type="OrthoDB" id="61370at2759"/>
<dbReference type="AlphaFoldDB" id="A0A6A5VJK9"/>
<evidence type="ECO:0000313" key="3">
    <source>
        <dbReference type="Proteomes" id="UP000800036"/>
    </source>
</evidence>
<dbReference type="EMBL" id="ML976663">
    <property type="protein sequence ID" value="KAF1977411.1"/>
    <property type="molecule type" value="Genomic_DNA"/>
</dbReference>
<reference evidence="2" key="1">
    <citation type="journal article" date="2020" name="Stud. Mycol.">
        <title>101 Dothideomycetes genomes: a test case for predicting lifestyles and emergence of pathogens.</title>
        <authorList>
            <person name="Haridas S."/>
            <person name="Albert R."/>
            <person name="Binder M."/>
            <person name="Bloem J."/>
            <person name="Labutti K."/>
            <person name="Salamov A."/>
            <person name="Andreopoulos B."/>
            <person name="Baker S."/>
            <person name="Barry K."/>
            <person name="Bills G."/>
            <person name="Bluhm B."/>
            <person name="Cannon C."/>
            <person name="Castanera R."/>
            <person name="Culley D."/>
            <person name="Daum C."/>
            <person name="Ezra D."/>
            <person name="Gonzalez J."/>
            <person name="Henrissat B."/>
            <person name="Kuo A."/>
            <person name="Liang C."/>
            <person name="Lipzen A."/>
            <person name="Lutzoni F."/>
            <person name="Magnuson J."/>
            <person name="Mondo S."/>
            <person name="Nolan M."/>
            <person name="Ohm R."/>
            <person name="Pangilinan J."/>
            <person name="Park H.-J."/>
            <person name="Ramirez L."/>
            <person name="Alfaro M."/>
            <person name="Sun H."/>
            <person name="Tritt A."/>
            <person name="Yoshinaga Y."/>
            <person name="Zwiers L.-H."/>
            <person name="Turgeon B."/>
            <person name="Goodwin S."/>
            <person name="Spatafora J."/>
            <person name="Crous P."/>
            <person name="Grigoriev I."/>
        </authorList>
    </citation>
    <scope>NUCLEOTIDE SEQUENCE</scope>
    <source>
        <strain evidence="2">CBS 107.79</strain>
    </source>
</reference>
<accession>A0A6A5VJK9</accession>
<evidence type="ECO:0000256" key="1">
    <source>
        <dbReference type="SAM" id="Phobius"/>
    </source>
</evidence>